<feature type="active site" description="Proton donor/acceptor" evidence="14">
    <location>
        <position position="418"/>
    </location>
</feature>
<keyword evidence="5" id="KW-0121">Carboxypeptidase</keyword>
<dbReference type="FunFam" id="3.40.630.10:FF:000040">
    <property type="entry name" value="zinc carboxypeptidase"/>
    <property type="match status" value="1"/>
</dbReference>
<name>A0AAW1UW59_9CUCU</name>
<accession>A0AAW1UW59</accession>
<evidence type="ECO:0000256" key="9">
    <source>
        <dbReference type="ARBA" id="ARBA00022801"/>
    </source>
</evidence>
<keyword evidence="8 15" id="KW-0732">Signal</keyword>
<evidence type="ECO:0000256" key="11">
    <source>
        <dbReference type="ARBA" id="ARBA00023049"/>
    </source>
</evidence>
<dbReference type="GO" id="GO:0006508">
    <property type="term" value="P:proteolysis"/>
    <property type="evidence" value="ECO:0007669"/>
    <property type="project" value="UniProtKB-KW"/>
</dbReference>
<keyword evidence="10" id="KW-0862">Zinc</keyword>
<evidence type="ECO:0000256" key="2">
    <source>
        <dbReference type="ARBA" id="ARBA00004613"/>
    </source>
</evidence>
<keyword evidence="9" id="KW-0378">Hydrolase</keyword>
<evidence type="ECO:0000256" key="1">
    <source>
        <dbReference type="ARBA" id="ARBA00001947"/>
    </source>
</evidence>
<dbReference type="AlphaFoldDB" id="A0AAW1UW59"/>
<dbReference type="EMBL" id="JARQZJ010000095">
    <property type="protein sequence ID" value="KAK9885358.1"/>
    <property type="molecule type" value="Genomic_DNA"/>
</dbReference>
<evidence type="ECO:0000256" key="10">
    <source>
        <dbReference type="ARBA" id="ARBA00022833"/>
    </source>
</evidence>
<evidence type="ECO:0000259" key="16">
    <source>
        <dbReference type="PROSITE" id="PS52035"/>
    </source>
</evidence>
<comment type="caution">
    <text evidence="17">The sequence shown here is derived from an EMBL/GenBank/DDBJ whole genome shotgun (WGS) entry which is preliminary data.</text>
</comment>
<dbReference type="GO" id="GO:0005615">
    <property type="term" value="C:extracellular space"/>
    <property type="evidence" value="ECO:0007669"/>
    <property type="project" value="TreeGrafter"/>
</dbReference>
<comment type="subcellular location">
    <subcellularLocation>
        <location evidence="2">Secreted</location>
    </subcellularLocation>
</comment>
<dbReference type="SUPFAM" id="SSF53187">
    <property type="entry name" value="Zn-dependent exopeptidases"/>
    <property type="match status" value="1"/>
</dbReference>
<keyword evidence="6" id="KW-0645">Protease</keyword>
<reference evidence="17 18" key="1">
    <citation type="submission" date="2023-03" db="EMBL/GenBank/DDBJ databases">
        <title>Genome insight into feeding habits of ladybird beetles.</title>
        <authorList>
            <person name="Li H.-S."/>
            <person name="Huang Y.-H."/>
            <person name="Pang H."/>
        </authorList>
    </citation>
    <scope>NUCLEOTIDE SEQUENCE [LARGE SCALE GENOMIC DNA]</scope>
    <source>
        <strain evidence="17">SYSU_2023b</strain>
        <tissue evidence="17">Whole body</tissue>
    </source>
</reference>
<keyword evidence="18" id="KW-1185">Reference proteome</keyword>
<evidence type="ECO:0000256" key="3">
    <source>
        <dbReference type="ARBA" id="ARBA00005988"/>
    </source>
</evidence>
<evidence type="ECO:0000256" key="4">
    <source>
        <dbReference type="ARBA" id="ARBA00022525"/>
    </source>
</evidence>
<keyword evidence="12" id="KW-1015">Disulfide bond</keyword>
<comment type="cofactor">
    <cofactor evidence="1">
        <name>Zn(2+)</name>
        <dbReference type="ChEBI" id="CHEBI:29105"/>
    </cofactor>
</comment>
<evidence type="ECO:0000256" key="15">
    <source>
        <dbReference type="SAM" id="SignalP"/>
    </source>
</evidence>
<proteinExistence type="inferred from homology"/>
<evidence type="ECO:0000313" key="17">
    <source>
        <dbReference type="EMBL" id="KAK9885358.1"/>
    </source>
</evidence>
<dbReference type="PANTHER" id="PTHR11705">
    <property type="entry name" value="PROTEASE FAMILY M14 CARBOXYPEPTIDASE A,B"/>
    <property type="match status" value="1"/>
</dbReference>
<evidence type="ECO:0000256" key="5">
    <source>
        <dbReference type="ARBA" id="ARBA00022645"/>
    </source>
</evidence>
<protein>
    <recommendedName>
        <fullName evidence="16">Peptidase M14 domain-containing protein</fullName>
    </recommendedName>
</protein>
<evidence type="ECO:0000256" key="7">
    <source>
        <dbReference type="ARBA" id="ARBA00022723"/>
    </source>
</evidence>
<dbReference type="PANTHER" id="PTHR11705:SF91">
    <property type="entry name" value="FI01817P-RELATED"/>
    <property type="match status" value="1"/>
</dbReference>
<dbReference type="InterPro" id="IPR036990">
    <property type="entry name" value="M14A-like_propep"/>
</dbReference>
<evidence type="ECO:0000256" key="6">
    <source>
        <dbReference type="ARBA" id="ARBA00022670"/>
    </source>
</evidence>
<dbReference type="GO" id="GO:0004181">
    <property type="term" value="F:metallocarboxypeptidase activity"/>
    <property type="evidence" value="ECO:0007669"/>
    <property type="project" value="InterPro"/>
</dbReference>
<dbReference type="Gene3D" id="3.40.630.10">
    <property type="entry name" value="Zn peptidases"/>
    <property type="match status" value="1"/>
</dbReference>
<dbReference type="InterPro" id="IPR057246">
    <property type="entry name" value="CARBOXYPEPT_ZN_1"/>
</dbReference>
<feature type="chain" id="PRO_5043519924" description="Peptidase M14 domain-containing protein" evidence="15">
    <location>
        <begin position="24"/>
        <end position="452"/>
    </location>
</feature>
<feature type="domain" description="Peptidase M14" evidence="16">
    <location>
        <begin position="162"/>
        <end position="452"/>
    </location>
</feature>
<dbReference type="PRINTS" id="PR00765">
    <property type="entry name" value="CRBOXYPTASEA"/>
</dbReference>
<dbReference type="InterPro" id="IPR003146">
    <property type="entry name" value="M14A_act_pep"/>
</dbReference>
<feature type="signal peptide" evidence="15">
    <location>
        <begin position="1"/>
        <end position="23"/>
    </location>
</feature>
<organism evidence="17 18">
    <name type="scientific">Henosepilachna vigintioctopunctata</name>
    <dbReference type="NCBI Taxonomy" id="420089"/>
    <lineage>
        <taxon>Eukaryota</taxon>
        <taxon>Metazoa</taxon>
        <taxon>Ecdysozoa</taxon>
        <taxon>Arthropoda</taxon>
        <taxon>Hexapoda</taxon>
        <taxon>Insecta</taxon>
        <taxon>Pterygota</taxon>
        <taxon>Neoptera</taxon>
        <taxon>Endopterygota</taxon>
        <taxon>Coleoptera</taxon>
        <taxon>Polyphaga</taxon>
        <taxon>Cucujiformia</taxon>
        <taxon>Coccinelloidea</taxon>
        <taxon>Coccinellidae</taxon>
        <taxon>Epilachninae</taxon>
        <taxon>Epilachnini</taxon>
        <taxon>Henosepilachna</taxon>
    </lineage>
</organism>
<dbReference type="Pfam" id="PF02244">
    <property type="entry name" value="Propep_M14"/>
    <property type="match status" value="1"/>
</dbReference>
<evidence type="ECO:0000256" key="14">
    <source>
        <dbReference type="PROSITE-ProRule" id="PRU01379"/>
    </source>
</evidence>
<dbReference type="GO" id="GO:0008270">
    <property type="term" value="F:zinc ion binding"/>
    <property type="evidence" value="ECO:0007669"/>
    <property type="project" value="InterPro"/>
</dbReference>
<sequence length="452" mass="50392">MKMVRTAVTMIVALVATFQGAGSRNVANPGSQQHPELDLTMDFAARPTPKSIVQTMDEGPLERVLYNNSQVWKTCSRDGNFLVELNRLRMKNMIAMWGGNLSCVDIMVRAEHVGKLNKSFRDSNVDFEVVIDDLQKAIDEENPPLETLELDNRQGHRLTWQAYHRLNDINGYLDYLAETYPELCSVSTIGSSVQGRPIKLLKISNGKKANKAVWIDGGIHAREWISPATVTYIINQIVLGYDNDPLLESADWYFAPILNPDGYEYSHSVDRLWRKNRRGSSFCAGVDLNRNFGHGWGGQGASSNPCVETYRGSGPFSEPETAAIRNFISSQTAVPWKAYLSFHSYGQYILYPWGYDRTLPSDYTDLDRVGRKAVEAIRQAGGPTYRLGSSGKLLYPASGGSDDWAKGQMGIKYAYTLELRDSGRYGFVLPAGFIQPTAKEAYAAVRAIVAEI</sequence>
<comment type="similarity">
    <text evidence="3 14">Belongs to the peptidase M14 family.</text>
</comment>
<dbReference type="PROSITE" id="PS00132">
    <property type="entry name" value="CARBOXYPEPT_ZN_1"/>
    <property type="match status" value="1"/>
</dbReference>
<dbReference type="CDD" id="cd03860">
    <property type="entry name" value="M14_CP_A-B_like"/>
    <property type="match status" value="1"/>
</dbReference>
<keyword evidence="11" id="KW-0482">Metalloprotease</keyword>
<evidence type="ECO:0000256" key="8">
    <source>
        <dbReference type="ARBA" id="ARBA00022729"/>
    </source>
</evidence>
<dbReference type="Gene3D" id="3.30.70.340">
    <property type="entry name" value="Metallocarboxypeptidase-like"/>
    <property type="match status" value="1"/>
</dbReference>
<keyword evidence="4" id="KW-0964">Secreted</keyword>
<dbReference type="Pfam" id="PF00246">
    <property type="entry name" value="Peptidase_M14"/>
    <property type="match status" value="1"/>
</dbReference>
<evidence type="ECO:0000313" key="18">
    <source>
        <dbReference type="Proteomes" id="UP001431783"/>
    </source>
</evidence>
<keyword evidence="7" id="KW-0479">Metal-binding</keyword>
<gene>
    <name evidence="17" type="ORF">WA026_010854</name>
</gene>
<comment type="function">
    <text evidence="13">Involved in the digestion of the blood meal.</text>
</comment>
<dbReference type="SUPFAM" id="SSF54897">
    <property type="entry name" value="Protease propeptides/inhibitors"/>
    <property type="match status" value="1"/>
</dbReference>
<dbReference type="InterPro" id="IPR000834">
    <property type="entry name" value="Peptidase_M14"/>
</dbReference>
<evidence type="ECO:0000256" key="13">
    <source>
        <dbReference type="ARBA" id="ARBA00057299"/>
    </source>
</evidence>
<dbReference type="PROSITE" id="PS52035">
    <property type="entry name" value="PEPTIDASE_M14"/>
    <property type="match status" value="1"/>
</dbReference>
<dbReference type="SMART" id="SM00631">
    <property type="entry name" value="Zn_pept"/>
    <property type="match status" value="1"/>
</dbReference>
<dbReference type="Proteomes" id="UP001431783">
    <property type="component" value="Unassembled WGS sequence"/>
</dbReference>
<evidence type="ECO:0000256" key="12">
    <source>
        <dbReference type="ARBA" id="ARBA00023157"/>
    </source>
</evidence>